<keyword evidence="5 6" id="KW-0472">Membrane</keyword>
<evidence type="ECO:0000256" key="6">
    <source>
        <dbReference type="SAM" id="Phobius"/>
    </source>
</evidence>
<sequence>MIIINSTNFLILLLILISINKINGEILSSHSFEPPFENIDSLGGQRIIPNWRAGGTTVINSNFIRITPDRQSKKGALWSRKAINVPAMSSVFKFRISGQGKNFFGDGMAVWIVQNAYYTEGALHGFIDKFVGIGVIFDTFKNTENLAIHRDVTILINDGEKTYEAMTQEVQGCNINVRYHNERADFSVTDMSKARITVDDNHRLQVLVDAKNTGEWTTCVDITDLPLQKDWLKKAYIGITATTGQLADNHDVISLTSYSDYEVMEKVEEEKDNKRLFESFPGKDFDERITRLEETMNDVLSKFNVLDHHIEHEFVAANDHIDNMIAKLNSKEESAETRIEDLETLVKKQVDGSITDRLDKLETQMKGNLDKKINTLETTIDRKLTNKINAKEKLNNNNKSKEPEISTSSCNCSYWPFYLSILVNLGACSWFYYVFYMSKKKHLL</sequence>
<dbReference type="GO" id="GO:0005793">
    <property type="term" value="C:endoplasmic reticulum-Golgi intermediate compartment"/>
    <property type="evidence" value="ECO:0007669"/>
    <property type="project" value="TreeGrafter"/>
</dbReference>
<dbReference type="EMBL" id="HBFD01005024">
    <property type="protein sequence ID" value="CAD8719391.1"/>
    <property type="molecule type" value="Transcribed_RNA"/>
</dbReference>
<feature type="chain" id="PRO_5030925571" description="L-type lectin-like domain-containing protein" evidence="7">
    <location>
        <begin position="25"/>
        <end position="444"/>
    </location>
</feature>
<dbReference type="CDD" id="cd07308">
    <property type="entry name" value="lectin_leg-like"/>
    <property type="match status" value="1"/>
</dbReference>
<protein>
    <recommendedName>
        <fullName evidence="8">L-type lectin-like domain-containing protein</fullName>
    </recommendedName>
</protein>
<feature type="signal peptide" evidence="7">
    <location>
        <begin position="1"/>
        <end position="24"/>
    </location>
</feature>
<organism evidence="9">
    <name type="scientific">Chromulina nebulosa</name>
    <dbReference type="NCBI Taxonomy" id="96789"/>
    <lineage>
        <taxon>Eukaryota</taxon>
        <taxon>Sar</taxon>
        <taxon>Stramenopiles</taxon>
        <taxon>Ochrophyta</taxon>
        <taxon>Chrysophyceae</taxon>
        <taxon>Chromulinales</taxon>
        <taxon>Chromulinaceae</taxon>
        <taxon>Chromulina</taxon>
    </lineage>
</organism>
<evidence type="ECO:0000256" key="2">
    <source>
        <dbReference type="ARBA" id="ARBA00022692"/>
    </source>
</evidence>
<evidence type="ECO:0000256" key="7">
    <source>
        <dbReference type="SAM" id="SignalP"/>
    </source>
</evidence>
<comment type="subcellular location">
    <subcellularLocation>
        <location evidence="1">Membrane</location>
        <topology evidence="1">Single-pass type I membrane protein</topology>
    </subcellularLocation>
</comment>
<dbReference type="InterPro" id="IPR005052">
    <property type="entry name" value="Lectin_leg"/>
</dbReference>
<dbReference type="SUPFAM" id="SSF49899">
    <property type="entry name" value="Concanavalin A-like lectins/glucanases"/>
    <property type="match status" value="1"/>
</dbReference>
<dbReference type="GO" id="GO:0005789">
    <property type="term" value="C:endoplasmic reticulum membrane"/>
    <property type="evidence" value="ECO:0007669"/>
    <property type="project" value="TreeGrafter"/>
</dbReference>
<dbReference type="Pfam" id="PF03388">
    <property type="entry name" value="Lectin_leg-like"/>
    <property type="match status" value="1"/>
</dbReference>
<keyword evidence="2 6" id="KW-0812">Transmembrane</keyword>
<dbReference type="GO" id="GO:0030134">
    <property type="term" value="C:COPII-coated ER to Golgi transport vesicle"/>
    <property type="evidence" value="ECO:0007669"/>
    <property type="project" value="TreeGrafter"/>
</dbReference>
<evidence type="ECO:0000259" key="8">
    <source>
        <dbReference type="PROSITE" id="PS51328"/>
    </source>
</evidence>
<reference evidence="9" key="1">
    <citation type="submission" date="2021-01" db="EMBL/GenBank/DDBJ databases">
        <authorList>
            <person name="Corre E."/>
            <person name="Pelletier E."/>
            <person name="Niang G."/>
            <person name="Scheremetjew M."/>
            <person name="Finn R."/>
            <person name="Kale V."/>
            <person name="Holt S."/>
            <person name="Cochrane G."/>
            <person name="Meng A."/>
            <person name="Brown T."/>
            <person name="Cohen L."/>
        </authorList>
    </citation>
    <scope>NUCLEOTIDE SEQUENCE</scope>
    <source>
        <strain evidence="9">UTEXLB2642</strain>
    </source>
</reference>
<dbReference type="InterPro" id="IPR051136">
    <property type="entry name" value="Intracellular_Lectin-GPT"/>
</dbReference>
<keyword evidence="4 6" id="KW-1133">Transmembrane helix</keyword>
<dbReference type="InterPro" id="IPR013320">
    <property type="entry name" value="ConA-like_dom_sf"/>
</dbReference>
<evidence type="ECO:0000313" key="9">
    <source>
        <dbReference type="EMBL" id="CAD8719391.1"/>
    </source>
</evidence>
<gene>
    <name evidence="9" type="ORF">CNEB1095_LOCUS3296</name>
</gene>
<dbReference type="GO" id="GO:0006888">
    <property type="term" value="P:endoplasmic reticulum to Golgi vesicle-mediated transport"/>
    <property type="evidence" value="ECO:0007669"/>
    <property type="project" value="TreeGrafter"/>
</dbReference>
<dbReference type="PANTHER" id="PTHR12223:SF28">
    <property type="entry name" value="LECTIN, MANNOSE BINDING 1 LIKE"/>
    <property type="match status" value="1"/>
</dbReference>
<proteinExistence type="predicted"/>
<feature type="domain" description="L-type lectin-like" evidence="8">
    <location>
        <begin position="24"/>
        <end position="260"/>
    </location>
</feature>
<evidence type="ECO:0000256" key="5">
    <source>
        <dbReference type="ARBA" id="ARBA00023136"/>
    </source>
</evidence>
<name>A0A7S0XEJ2_9STRA</name>
<keyword evidence="3 7" id="KW-0732">Signal</keyword>
<dbReference type="GO" id="GO:0000139">
    <property type="term" value="C:Golgi membrane"/>
    <property type="evidence" value="ECO:0007669"/>
    <property type="project" value="TreeGrafter"/>
</dbReference>
<dbReference type="Gene3D" id="2.60.120.200">
    <property type="match status" value="1"/>
</dbReference>
<accession>A0A7S0XEJ2</accession>
<evidence type="ECO:0000256" key="3">
    <source>
        <dbReference type="ARBA" id="ARBA00022729"/>
    </source>
</evidence>
<feature type="transmembrane region" description="Helical" evidence="6">
    <location>
        <begin position="415"/>
        <end position="435"/>
    </location>
</feature>
<dbReference type="PANTHER" id="PTHR12223">
    <property type="entry name" value="VESICULAR MANNOSE-BINDING LECTIN"/>
    <property type="match status" value="1"/>
</dbReference>
<dbReference type="PROSITE" id="PS51328">
    <property type="entry name" value="L_LECTIN_LIKE"/>
    <property type="match status" value="1"/>
</dbReference>
<evidence type="ECO:0000256" key="1">
    <source>
        <dbReference type="ARBA" id="ARBA00004479"/>
    </source>
</evidence>
<dbReference type="GO" id="GO:0005537">
    <property type="term" value="F:D-mannose binding"/>
    <property type="evidence" value="ECO:0007669"/>
    <property type="project" value="TreeGrafter"/>
</dbReference>
<dbReference type="AlphaFoldDB" id="A0A7S0XEJ2"/>
<evidence type="ECO:0000256" key="4">
    <source>
        <dbReference type="ARBA" id="ARBA00022989"/>
    </source>
</evidence>